<dbReference type="EMBL" id="WOTW01000010">
    <property type="protein sequence ID" value="MUP37360.1"/>
    <property type="molecule type" value="Genomic_DNA"/>
</dbReference>
<comment type="caution">
    <text evidence="2">The sequence shown here is derived from an EMBL/GenBank/DDBJ whole genome shotgun (WGS) entry which is preliminary data.</text>
</comment>
<gene>
    <name evidence="3" type="ORF">DWB62_005990</name>
    <name evidence="2" type="ORF">GNY23_05990</name>
</gene>
<dbReference type="Proteomes" id="UP000285951">
    <property type="component" value="Unassembled WGS sequence"/>
</dbReference>
<dbReference type="Proteomes" id="UP000462449">
    <property type="component" value="Unassembled WGS sequence"/>
</dbReference>
<dbReference type="Pfam" id="PF04738">
    <property type="entry name" value="Lant_dehydr_N"/>
    <property type="match status" value="1"/>
</dbReference>
<evidence type="ECO:0000313" key="3">
    <source>
        <dbReference type="EMBL" id="MVB06565.1"/>
    </source>
</evidence>
<evidence type="ECO:0000313" key="5">
    <source>
        <dbReference type="Proteomes" id="UP000462449"/>
    </source>
</evidence>
<evidence type="ECO:0000259" key="1">
    <source>
        <dbReference type="Pfam" id="PF04738"/>
    </source>
</evidence>
<evidence type="ECO:0000313" key="4">
    <source>
        <dbReference type="Proteomes" id="UP000285951"/>
    </source>
</evidence>
<reference evidence="3 4" key="1">
    <citation type="submission" date="2019-11" db="EMBL/GenBank/DDBJ databases">
        <title>Draft genome sequence of Labilibaculum sp. strain SYP isolated from Black Sea.</title>
        <authorList>
            <person name="Yadav S."/>
            <person name="Villanueva L."/>
        </authorList>
    </citation>
    <scope>NUCLEOTIDE SEQUENCE [LARGE SCALE GENOMIC DNA]</scope>
    <source>
        <strain evidence="3 4">44</strain>
    </source>
</reference>
<proteinExistence type="predicted"/>
<dbReference type="OrthoDB" id="1273722at2"/>
<reference evidence="2 5" key="2">
    <citation type="submission" date="2019-12" db="EMBL/GenBank/DDBJ databases">
        <title>Draft genome sequence of Labilibaculum sp. strain 44 isolated from deep waters of Black Sea.</title>
        <authorList>
            <person name="Yadav S."/>
            <person name="Villanueva L."/>
        </authorList>
    </citation>
    <scope>NUCLEOTIDE SEQUENCE [LARGE SCALE GENOMIC DNA]</scope>
    <source>
        <strain evidence="2 5">44</strain>
    </source>
</reference>
<evidence type="ECO:0000313" key="2">
    <source>
        <dbReference type="EMBL" id="MUP37360.1"/>
    </source>
</evidence>
<dbReference type="AlphaFoldDB" id="A0A7M4D3Y1"/>
<accession>A0A7M4D3Y1</accession>
<keyword evidence="4" id="KW-1185">Reference proteome</keyword>
<sequence length="729" mass="83729">MPNKSNIFSQFVLRTPLLPQMNIDEASFNLFREDPLIRKAIYLASPDLFDSLTKYQEGKVKNEKQKQAIQNAYYKYLSRMSSRCTPFGLFAGCGVGQIGSKKDLQISDRNSFTGNTRLDMNFLCELSAHISQLDFVKNSLHFSPNSSLYPIQNEIRYVEYRYIAGKRVHFSISVKSDEFLTELLETAKQGLKIYELAETCSNADYSADDIKTFIYELIDSQLLISELDPSVCGDDFLGTIISKLKNIDVAKEIRDKLIQVQQILKEFDQDVDTDNLNLLEEVKTLLDFFPIKYNSKHLFQVDTNIDFNGGQISSEISEQLLDTTAILNKFSRNPNKNLLDRFKENFQNRYENKNVELGLLFDVESGIQYNQSNSGDISPLLDDLVFPAGKRGTAKTEWEALDYFLMEKMMAFAKDNKTEFIIDEKDLNQLPDKTINMPNTYYAITEIGRDRNTNETILNLGSVGGSSGANLLGRFCHANQDIHKLVNEIAEKEEKHSEGQIIAEIAHLPESRTGNVLLRPHIYKYEIPYLSNSTHKNQLGINELQVSIPDGHRVVLSTKNKDTEVLPKLTTAHNFSHNSLPIYHFLCDLQYQNKTGSLSFNWGPLIQIFKSFPRVRYKNVILSPAQWRIDKAELRSLHKHLNNESSLKSEIKKFREDRNIPDKIVLVEGDNTLFIDFEHLNLVKLLLQTVKNRPSFILQEYFFKDHKSVVKTSNGEFTNQFIFGFHKTN</sequence>
<feature type="domain" description="Lantibiotic dehydratase N-terminal" evidence="1">
    <location>
        <begin position="33"/>
        <end position="686"/>
    </location>
</feature>
<protein>
    <recommendedName>
        <fullName evidence="1">Lantibiotic dehydratase N-terminal domain-containing protein</fullName>
    </recommendedName>
</protein>
<dbReference type="EMBL" id="QTZN02000010">
    <property type="protein sequence ID" value="MVB06565.1"/>
    <property type="molecule type" value="Genomic_DNA"/>
</dbReference>
<dbReference type="RefSeq" id="WP_156195159.1">
    <property type="nucleotide sequence ID" value="NZ_QTZN02000010.1"/>
</dbReference>
<organism evidence="2 5">
    <name type="scientific">Labilibaculum euxinus</name>
    <dbReference type="NCBI Taxonomy" id="2686357"/>
    <lineage>
        <taxon>Bacteria</taxon>
        <taxon>Pseudomonadati</taxon>
        <taxon>Bacteroidota</taxon>
        <taxon>Bacteroidia</taxon>
        <taxon>Marinilabiliales</taxon>
        <taxon>Marinifilaceae</taxon>
        <taxon>Labilibaculum</taxon>
    </lineage>
</organism>
<name>A0A7M4D3Y1_9BACT</name>
<dbReference type="InterPro" id="IPR006827">
    <property type="entry name" value="Lant_deHydtase_N"/>
</dbReference>